<feature type="region of interest" description="Disordered" evidence="1">
    <location>
        <begin position="1"/>
        <end position="32"/>
    </location>
</feature>
<proteinExistence type="predicted"/>
<evidence type="ECO:0000313" key="3">
    <source>
        <dbReference type="Proteomes" id="UP000283855"/>
    </source>
</evidence>
<sequence length="352" mass="40788">MPLYSTDTSSKVIKDKVQNEPQNPGPKEKICPQDSPTNSWCYLFVHHAKVETINEKLILKFKTFIHKSIAYKRGKSHVRKTERPTISGLIFIQGNSREIQNYLNQIAIDLYLVKDCSTQKTAIIPDRVMQPFMQLSQINPHHIRFMPHSFDYYSPNHTLIKITSGVLTGMEGYCIRIARDKCLVTTVGNMTVAIGGISKESFENVDEYIRQRQETQNGSQALTYNDEFISFQSDIAQCFFYPQNRLDLMVLARSLEQWIMKSRYWMLTKELSNAAQVQLLILKGIGKYCEKIYYKLQPGELKEIDNLCQETHKIIKVIAERYADTQPEQQQKLIADEQAICKRYPFLPISKL</sequence>
<gene>
    <name evidence="2" type="ORF">DW921_14910</name>
</gene>
<dbReference type="RefSeq" id="WP_118401058.1">
    <property type="nucleotide sequence ID" value="NZ_CABJGD010000061.1"/>
</dbReference>
<dbReference type="Proteomes" id="UP000283855">
    <property type="component" value="Unassembled WGS sequence"/>
</dbReference>
<organism evidence="2 3">
    <name type="scientific">Phocaeicola coprophilus</name>
    <dbReference type="NCBI Taxonomy" id="387090"/>
    <lineage>
        <taxon>Bacteria</taxon>
        <taxon>Pseudomonadati</taxon>
        <taxon>Bacteroidota</taxon>
        <taxon>Bacteroidia</taxon>
        <taxon>Bacteroidales</taxon>
        <taxon>Bacteroidaceae</taxon>
        <taxon>Phocaeicola</taxon>
    </lineage>
</organism>
<name>A0A413SUD2_9BACT</name>
<dbReference type="EMBL" id="QSFT01000061">
    <property type="protein sequence ID" value="RHA72467.1"/>
    <property type="molecule type" value="Genomic_DNA"/>
</dbReference>
<accession>A0A413SUD2</accession>
<evidence type="ECO:0000256" key="1">
    <source>
        <dbReference type="SAM" id="MobiDB-lite"/>
    </source>
</evidence>
<dbReference type="AlphaFoldDB" id="A0A413SUD2"/>
<comment type="caution">
    <text evidence="2">The sequence shown here is derived from an EMBL/GenBank/DDBJ whole genome shotgun (WGS) entry which is preliminary data.</text>
</comment>
<protein>
    <submittedName>
        <fullName evidence="2">Transcriptional regulator</fullName>
    </submittedName>
</protein>
<evidence type="ECO:0000313" key="2">
    <source>
        <dbReference type="EMBL" id="RHA72467.1"/>
    </source>
</evidence>
<reference evidence="2 3" key="1">
    <citation type="submission" date="2018-08" db="EMBL/GenBank/DDBJ databases">
        <title>A genome reference for cultivated species of the human gut microbiota.</title>
        <authorList>
            <person name="Zou Y."/>
            <person name="Xue W."/>
            <person name="Luo G."/>
        </authorList>
    </citation>
    <scope>NUCLEOTIDE SEQUENCE [LARGE SCALE GENOMIC DNA]</scope>
    <source>
        <strain evidence="2 3">AM42-38</strain>
    </source>
</reference>
<feature type="compositionally biased region" description="Polar residues" evidence="1">
    <location>
        <begin position="1"/>
        <end position="11"/>
    </location>
</feature>